<dbReference type="RefSeq" id="WP_133108213.1">
    <property type="nucleotide sequence ID" value="NZ_SMNA01000006.1"/>
</dbReference>
<dbReference type="Proteomes" id="UP000504882">
    <property type="component" value="Unassembled WGS sequence"/>
</dbReference>
<evidence type="ECO:0000256" key="2">
    <source>
        <dbReference type="ARBA" id="ARBA00022630"/>
    </source>
</evidence>
<dbReference type="InterPro" id="IPR023753">
    <property type="entry name" value="FAD/NAD-binding_dom"/>
</dbReference>
<protein>
    <submittedName>
        <fullName evidence="7">NAD(P)/FAD-dependent oxidoreductase</fullName>
    </submittedName>
</protein>
<dbReference type="Gene3D" id="3.50.50.100">
    <property type="match status" value="1"/>
</dbReference>
<dbReference type="InterPro" id="IPR036188">
    <property type="entry name" value="FAD/NAD-bd_sf"/>
</dbReference>
<evidence type="ECO:0000256" key="5">
    <source>
        <dbReference type="ARBA" id="ARBA00023027"/>
    </source>
</evidence>
<evidence type="ECO:0000313" key="7">
    <source>
        <dbReference type="EMBL" id="TDE92583.1"/>
    </source>
</evidence>
<evidence type="ECO:0000259" key="6">
    <source>
        <dbReference type="Pfam" id="PF07992"/>
    </source>
</evidence>
<dbReference type="PRINTS" id="PR00368">
    <property type="entry name" value="FADPNR"/>
</dbReference>
<dbReference type="InterPro" id="IPR045024">
    <property type="entry name" value="NDH-2"/>
</dbReference>
<keyword evidence="8" id="KW-1185">Reference proteome</keyword>
<proteinExistence type="inferred from homology"/>
<comment type="caution">
    <text evidence="7">The sequence shown here is derived from an EMBL/GenBank/DDBJ whole genome shotgun (WGS) entry which is preliminary data.</text>
</comment>
<evidence type="ECO:0000313" key="8">
    <source>
        <dbReference type="Proteomes" id="UP000504882"/>
    </source>
</evidence>
<dbReference type="EMBL" id="SMNA01000006">
    <property type="protein sequence ID" value="TDE92583.1"/>
    <property type="molecule type" value="Genomic_DNA"/>
</dbReference>
<comment type="similarity">
    <text evidence="1">Belongs to the NADH dehydrogenase family.</text>
</comment>
<dbReference type="PANTHER" id="PTHR43706">
    <property type="entry name" value="NADH DEHYDROGENASE"/>
    <property type="match status" value="1"/>
</dbReference>
<keyword evidence="2" id="KW-0285">Flavoprotein</keyword>
<evidence type="ECO:0000256" key="4">
    <source>
        <dbReference type="ARBA" id="ARBA00023002"/>
    </source>
</evidence>
<gene>
    <name evidence="7" type="ORF">EXU48_13640</name>
</gene>
<sequence>MRRIVIVGGGYAGFYAAWTLERTLRPGEAELTVIDPRPYMTYQPFLPEVAAGSIEPRHAVISVRKRLHRTRVIAGSVTRVDHATRTVRVHPAAGPDLDVGYDVIAITAGAVTRTFPIPGLAEHAIGLKHVEEAIAIRDRLLVAFDQASVLPPGPERRALLTVVFVGAGLAGVEGFGELLSLSTALLADYPELTRADLDFRLVEAQGRILPEFKAATAAKVAQSLRDRGATLHLNAQLTSAVDSRVELSDGTAFDANLIVWTAGNGANPVVANHTDLPVDARGRLVVGADLRVRTPDGPVPDAWAAGDAAAVPDLAVDRADAYTVPNAQHAVRQGRRLGRNIAAVLRGRAPKDYAHHSLGVIATLGIGRGVFQSGPITLTGWPAWLVHRGYHVLAVPTWHRKVQVLAIWASAHVFGRDIVSLQSAMNPRAAFVGAGDAGSDPSRRPSAGVDRVTDAVAARADADGKSRQGVAA</sequence>
<keyword evidence="4" id="KW-0560">Oxidoreductase</keyword>
<keyword evidence="5" id="KW-0520">NAD</keyword>
<accession>A0ABY2E2B6</accession>
<organism evidence="7 8">
    <name type="scientific">Occultella glacieicola</name>
    <dbReference type="NCBI Taxonomy" id="2518684"/>
    <lineage>
        <taxon>Bacteria</taxon>
        <taxon>Bacillati</taxon>
        <taxon>Actinomycetota</taxon>
        <taxon>Actinomycetes</taxon>
        <taxon>Micrococcales</taxon>
        <taxon>Ruaniaceae</taxon>
        <taxon>Occultella</taxon>
    </lineage>
</organism>
<evidence type="ECO:0000256" key="3">
    <source>
        <dbReference type="ARBA" id="ARBA00022827"/>
    </source>
</evidence>
<evidence type="ECO:0000256" key="1">
    <source>
        <dbReference type="ARBA" id="ARBA00005272"/>
    </source>
</evidence>
<dbReference type="PANTHER" id="PTHR43706:SF45">
    <property type="entry name" value="NADH DEHYDROGENASE-LIKE PROTEIN RV1812C"/>
    <property type="match status" value="1"/>
</dbReference>
<keyword evidence="3" id="KW-0274">FAD</keyword>
<reference evidence="7 8" key="1">
    <citation type="submission" date="2019-03" db="EMBL/GenBank/DDBJ databases">
        <title>Genomic features of bacteria from cold environments.</title>
        <authorList>
            <person name="Shen L."/>
        </authorList>
    </citation>
    <scope>NUCLEOTIDE SEQUENCE [LARGE SCALE GENOMIC DNA]</scope>
    <source>
        <strain evidence="8">T3246-1</strain>
    </source>
</reference>
<feature type="domain" description="FAD/NAD(P)-binding" evidence="6">
    <location>
        <begin position="3"/>
        <end position="334"/>
    </location>
</feature>
<dbReference type="Pfam" id="PF07992">
    <property type="entry name" value="Pyr_redox_2"/>
    <property type="match status" value="1"/>
</dbReference>
<dbReference type="SUPFAM" id="SSF51905">
    <property type="entry name" value="FAD/NAD(P)-binding domain"/>
    <property type="match status" value="2"/>
</dbReference>
<name>A0ABY2E2B6_9MICO</name>